<feature type="compositionally biased region" description="Polar residues" evidence="1">
    <location>
        <begin position="586"/>
        <end position="598"/>
    </location>
</feature>
<sequence>MPLEVLEISARNRISSVFGMPGVISRTSCGLRWPRSGIISKNLPSYVLQRKRSQLVNFEERRRSLAVTQSHTHYVNALRWAIEFSTNETDLIGIIQAVPDFVKSLAEEQRRNQRYADVGNRLYLAQSLLWRTGIKRHILRLLGDCVDRKAIKTQMRGVAQSCFEALHWLTRCPATFFGDQDTSHPRVLLQPSLLDSEYQNPHIDFTIDPPDDNALLWRCTLSSLVLDQIYQTEKSLWGFTMKASPTGLQEARVMLNNADQIASLLRWSSFPAKDSGSKVLLIELLDAIPSLLPEEQSAGGIRIHTLKNFQQFRERWVLWVLKHAMGPIFSDLSMPSPQYLLVLNNLYDAATHLQWFPNSTIRSQLTVFELLDNVIHWQEWLNGRSLTSNRISEALLSSYVSVIFGPGFHEQLHSHSREEIHASFIKSVQVQGGNSRVRGRQRGTSFRDIHIQFRHYSIIITRLVSSLQRIDSEWPESHIAVRYADAFASMIGGIIQCRLAENARHQKKDIEVGMDHIKETRILRKLLRHRSDATSAAIVEMLDDTSNKLGYRIVDVEAVAEHPEGRDVQSLALTPRLIYHPKITGTHGQSRNGQTTNHQPHEERGVLPHALPQVGEDVQSIIVEPLSPAMSENSLLSLPIPPDIEEGSPKVIPHIEDVETAQQHSISDAASDSDEFDESFLRTTQIPNRPDTAGAKERPTDAHPFRDGKTPPYASILLAVEREIEEFADLDITLGDDESLEHPQESDDMEFDKPSDSTVIQSDSSGSLSPTANRVLPRSEVTGTMGTPDGSTTSLESISSIASSSTLLSPTVIGTETEKVGKIGSHTAKLTLMCLKDQINFECISKREEGDD</sequence>
<evidence type="ECO:0000313" key="2">
    <source>
        <dbReference type="EMBL" id="TDL18228.1"/>
    </source>
</evidence>
<keyword evidence="3" id="KW-1185">Reference proteome</keyword>
<feature type="compositionally biased region" description="Basic and acidic residues" evidence="1">
    <location>
        <begin position="694"/>
        <end position="709"/>
    </location>
</feature>
<evidence type="ECO:0000256" key="1">
    <source>
        <dbReference type="SAM" id="MobiDB-lite"/>
    </source>
</evidence>
<accession>A0A4Y7PT16</accession>
<dbReference type="AlphaFoldDB" id="A0A4Y7PT16"/>
<dbReference type="VEuPathDB" id="FungiDB:BD410DRAFT_508211"/>
<gene>
    <name evidence="2" type="ORF">BD410DRAFT_508211</name>
</gene>
<dbReference type="EMBL" id="ML170211">
    <property type="protein sequence ID" value="TDL18228.1"/>
    <property type="molecule type" value="Genomic_DNA"/>
</dbReference>
<feature type="region of interest" description="Disordered" evidence="1">
    <location>
        <begin position="660"/>
        <end position="711"/>
    </location>
</feature>
<reference evidence="2 3" key="1">
    <citation type="submission" date="2018-06" db="EMBL/GenBank/DDBJ databases">
        <title>A transcriptomic atlas of mushroom development highlights an independent origin of complex multicellularity.</title>
        <authorList>
            <consortium name="DOE Joint Genome Institute"/>
            <person name="Krizsan K."/>
            <person name="Almasi E."/>
            <person name="Merenyi Z."/>
            <person name="Sahu N."/>
            <person name="Viragh M."/>
            <person name="Koszo T."/>
            <person name="Mondo S."/>
            <person name="Kiss B."/>
            <person name="Balint B."/>
            <person name="Kues U."/>
            <person name="Barry K."/>
            <person name="Hegedus J.C."/>
            <person name="Henrissat B."/>
            <person name="Johnson J."/>
            <person name="Lipzen A."/>
            <person name="Ohm R."/>
            <person name="Nagy I."/>
            <person name="Pangilinan J."/>
            <person name="Yan J."/>
            <person name="Xiong Y."/>
            <person name="Grigoriev I.V."/>
            <person name="Hibbett D.S."/>
            <person name="Nagy L.G."/>
        </authorList>
    </citation>
    <scope>NUCLEOTIDE SEQUENCE [LARGE SCALE GENOMIC DNA]</scope>
    <source>
        <strain evidence="2 3">SZMC22713</strain>
    </source>
</reference>
<feature type="region of interest" description="Disordered" evidence="1">
    <location>
        <begin position="738"/>
        <end position="795"/>
    </location>
</feature>
<organism evidence="2 3">
    <name type="scientific">Rickenella mellea</name>
    <dbReference type="NCBI Taxonomy" id="50990"/>
    <lineage>
        <taxon>Eukaryota</taxon>
        <taxon>Fungi</taxon>
        <taxon>Dikarya</taxon>
        <taxon>Basidiomycota</taxon>
        <taxon>Agaricomycotina</taxon>
        <taxon>Agaricomycetes</taxon>
        <taxon>Hymenochaetales</taxon>
        <taxon>Rickenellaceae</taxon>
        <taxon>Rickenella</taxon>
    </lineage>
</organism>
<feature type="compositionally biased region" description="Polar residues" evidence="1">
    <location>
        <begin position="756"/>
        <end position="772"/>
    </location>
</feature>
<feature type="compositionally biased region" description="Basic and acidic residues" evidence="1">
    <location>
        <begin position="740"/>
        <end position="755"/>
    </location>
</feature>
<evidence type="ECO:0000313" key="3">
    <source>
        <dbReference type="Proteomes" id="UP000294933"/>
    </source>
</evidence>
<proteinExistence type="predicted"/>
<protein>
    <submittedName>
        <fullName evidence="2">Uncharacterized protein</fullName>
    </submittedName>
</protein>
<dbReference type="Proteomes" id="UP000294933">
    <property type="component" value="Unassembled WGS sequence"/>
</dbReference>
<name>A0A4Y7PT16_9AGAM</name>
<feature type="region of interest" description="Disordered" evidence="1">
    <location>
        <begin position="583"/>
        <end position="602"/>
    </location>
</feature>